<sequence>MFTQILICTDFSDGLHRLAHFVPSLEKAGVKQIVFLHTVALSDKGVIVRVDSDKIEQAQTRLAEAIGESPAGVEVKIEVQSGKPVETILKVARTYQSQLIIVGSQSRSSITEKLVGSTMADLSRQTKIPLLVLRPQLIAAYTNEELALRCQHLFRSLLIPYNQSQVADNLIEQIKQLAQKPGEYLQKCKLCWVLESSGRRDVPVKVSPQQAQETLSIIKADLEKLNLQVDTEVREGSSVTTILDIAVMEDITAIAISSGTIGKLQEWLVSSFAAEILRQSWYPVLFFPS</sequence>
<dbReference type="PANTHER" id="PTHR46268">
    <property type="entry name" value="STRESS RESPONSE PROTEIN NHAX"/>
    <property type="match status" value="1"/>
</dbReference>
<keyword evidence="4" id="KW-1185">Reference proteome</keyword>
<gene>
    <name evidence="3" type="ORF">DSM106972_079950</name>
</gene>
<dbReference type="Proteomes" id="UP000271624">
    <property type="component" value="Unassembled WGS sequence"/>
</dbReference>
<dbReference type="AlphaFoldDB" id="A0A433UXN9"/>
<reference evidence="3" key="1">
    <citation type="submission" date="2018-12" db="EMBL/GenBank/DDBJ databases">
        <authorList>
            <person name="Will S."/>
            <person name="Neumann-Schaal M."/>
            <person name="Henke P."/>
        </authorList>
    </citation>
    <scope>NUCLEOTIDE SEQUENCE</scope>
    <source>
        <strain evidence="3">PCC 7102</strain>
    </source>
</reference>
<dbReference type="InterPro" id="IPR006016">
    <property type="entry name" value="UspA"/>
</dbReference>
<protein>
    <recommendedName>
        <fullName evidence="2">UspA domain-containing protein</fullName>
    </recommendedName>
</protein>
<dbReference type="InterPro" id="IPR014729">
    <property type="entry name" value="Rossmann-like_a/b/a_fold"/>
</dbReference>
<dbReference type="EMBL" id="RSCL01000028">
    <property type="protein sequence ID" value="RUS98609.1"/>
    <property type="molecule type" value="Genomic_DNA"/>
</dbReference>
<comment type="similarity">
    <text evidence="1">Belongs to the universal stress protein A family.</text>
</comment>
<dbReference type="Pfam" id="PF00582">
    <property type="entry name" value="Usp"/>
    <property type="match status" value="2"/>
</dbReference>
<dbReference type="CDD" id="cd00293">
    <property type="entry name" value="USP-like"/>
    <property type="match status" value="2"/>
</dbReference>
<dbReference type="PANTHER" id="PTHR46268:SF22">
    <property type="entry name" value="SENSOR PROTEIN KDPD-RELATED"/>
    <property type="match status" value="1"/>
</dbReference>
<dbReference type="InterPro" id="IPR006015">
    <property type="entry name" value="Universal_stress_UspA"/>
</dbReference>
<feature type="domain" description="UspA" evidence="2">
    <location>
        <begin position="154"/>
        <end position="287"/>
    </location>
</feature>
<evidence type="ECO:0000313" key="3">
    <source>
        <dbReference type="EMBL" id="RUS98609.1"/>
    </source>
</evidence>
<dbReference type="Gene3D" id="3.40.50.620">
    <property type="entry name" value="HUPs"/>
    <property type="match status" value="2"/>
</dbReference>
<evidence type="ECO:0000259" key="2">
    <source>
        <dbReference type="Pfam" id="PF00582"/>
    </source>
</evidence>
<dbReference type="RefSeq" id="WP_127086058.1">
    <property type="nucleotide sequence ID" value="NZ_RSCL01000028.1"/>
</dbReference>
<evidence type="ECO:0000256" key="1">
    <source>
        <dbReference type="ARBA" id="ARBA00008791"/>
    </source>
</evidence>
<feature type="domain" description="UspA" evidence="2">
    <location>
        <begin position="1"/>
        <end position="134"/>
    </location>
</feature>
<evidence type="ECO:0000313" key="4">
    <source>
        <dbReference type="Proteomes" id="UP000271624"/>
    </source>
</evidence>
<comment type="caution">
    <text evidence="3">The sequence shown here is derived from an EMBL/GenBank/DDBJ whole genome shotgun (WGS) entry which is preliminary data.</text>
</comment>
<reference evidence="3" key="2">
    <citation type="journal article" date="2019" name="Genome Biol. Evol.">
        <title>Day and night: Metabolic profiles and evolutionary relationships of six axenic non-marine cyanobacteria.</title>
        <authorList>
            <person name="Will S.E."/>
            <person name="Henke P."/>
            <person name="Boedeker C."/>
            <person name="Huang S."/>
            <person name="Brinkmann H."/>
            <person name="Rohde M."/>
            <person name="Jarek M."/>
            <person name="Friedl T."/>
            <person name="Seufert S."/>
            <person name="Schumacher M."/>
            <person name="Overmann J."/>
            <person name="Neumann-Schaal M."/>
            <person name="Petersen J."/>
        </authorList>
    </citation>
    <scope>NUCLEOTIDE SEQUENCE [LARGE SCALE GENOMIC DNA]</scope>
    <source>
        <strain evidence="3">PCC 7102</strain>
    </source>
</reference>
<dbReference type="PRINTS" id="PR01438">
    <property type="entry name" value="UNVRSLSTRESS"/>
</dbReference>
<organism evidence="3 4">
    <name type="scientific">Dulcicalothrix desertica PCC 7102</name>
    <dbReference type="NCBI Taxonomy" id="232991"/>
    <lineage>
        <taxon>Bacteria</taxon>
        <taxon>Bacillati</taxon>
        <taxon>Cyanobacteriota</taxon>
        <taxon>Cyanophyceae</taxon>
        <taxon>Nostocales</taxon>
        <taxon>Calotrichaceae</taxon>
        <taxon>Dulcicalothrix</taxon>
    </lineage>
</organism>
<accession>A0A433UXN9</accession>
<proteinExistence type="inferred from homology"/>
<dbReference type="SUPFAM" id="SSF52402">
    <property type="entry name" value="Adenine nucleotide alpha hydrolases-like"/>
    <property type="match status" value="2"/>
</dbReference>
<name>A0A433UXN9_9CYAN</name>
<dbReference type="OrthoDB" id="552876at2"/>